<keyword evidence="3" id="KW-1185">Reference proteome</keyword>
<keyword evidence="1" id="KW-1133">Transmembrane helix</keyword>
<reference evidence="2 3" key="1">
    <citation type="submission" date="2019-07" db="EMBL/GenBank/DDBJ databases">
        <title>Whole genome shotgun sequence of Segetibacter aerophilus NBRC 106135.</title>
        <authorList>
            <person name="Hosoyama A."/>
            <person name="Uohara A."/>
            <person name="Ohji S."/>
            <person name="Ichikawa N."/>
        </authorList>
    </citation>
    <scope>NUCLEOTIDE SEQUENCE [LARGE SCALE GENOMIC DNA]</scope>
    <source>
        <strain evidence="2 3">NBRC 106135</strain>
    </source>
</reference>
<dbReference type="EMBL" id="BJYT01000001">
    <property type="protein sequence ID" value="GEO07828.1"/>
    <property type="molecule type" value="Genomic_DNA"/>
</dbReference>
<dbReference type="AlphaFoldDB" id="A0A512B7A0"/>
<comment type="caution">
    <text evidence="2">The sequence shown here is derived from an EMBL/GenBank/DDBJ whole genome shotgun (WGS) entry which is preliminary data.</text>
</comment>
<sequence length="179" mass="20584">MRMKDNAASTRRNFRWYMRYLHNKVGFFIVGLVIIYGLTGLLQTYRYTNLLKHDVVHEKQLETGLAASGIGAGLRMPNFKVDRIEGKIMYFKDGSYNVETGMAKYVTKEWYSWLIPFVQLHTTSTETRVHYFTVLFGVALLFMSVSAFWMFKPGTKPFSSGVWLTVAGIIASIILLLMK</sequence>
<evidence type="ECO:0008006" key="4">
    <source>
        <dbReference type="Google" id="ProtNLM"/>
    </source>
</evidence>
<feature type="transmembrane region" description="Helical" evidence="1">
    <location>
        <begin position="158"/>
        <end position="178"/>
    </location>
</feature>
<name>A0A512B7A0_9BACT</name>
<keyword evidence="1" id="KW-0812">Transmembrane</keyword>
<evidence type="ECO:0000256" key="1">
    <source>
        <dbReference type="SAM" id="Phobius"/>
    </source>
</evidence>
<evidence type="ECO:0000313" key="2">
    <source>
        <dbReference type="EMBL" id="GEO07828.1"/>
    </source>
</evidence>
<gene>
    <name evidence="2" type="ORF">SAE01_03240</name>
</gene>
<accession>A0A512B7A0</accession>
<feature type="transmembrane region" description="Helical" evidence="1">
    <location>
        <begin position="129"/>
        <end position="151"/>
    </location>
</feature>
<proteinExistence type="predicted"/>
<protein>
    <recommendedName>
        <fullName evidence="4">PepSY domain-containing protein</fullName>
    </recommendedName>
</protein>
<dbReference type="Proteomes" id="UP000321513">
    <property type="component" value="Unassembled WGS sequence"/>
</dbReference>
<keyword evidence="1" id="KW-0472">Membrane</keyword>
<feature type="transmembrane region" description="Helical" evidence="1">
    <location>
        <begin position="21"/>
        <end position="42"/>
    </location>
</feature>
<evidence type="ECO:0000313" key="3">
    <source>
        <dbReference type="Proteomes" id="UP000321513"/>
    </source>
</evidence>
<organism evidence="2 3">
    <name type="scientific">Segetibacter aerophilus</name>
    <dbReference type="NCBI Taxonomy" id="670293"/>
    <lineage>
        <taxon>Bacteria</taxon>
        <taxon>Pseudomonadati</taxon>
        <taxon>Bacteroidota</taxon>
        <taxon>Chitinophagia</taxon>
        <taxon>Chitinophagales</taxon>
        <taxon>Chitinophagaceae</taxon>
        <taxon>Segetibacter</taxon>
    </lineage>
</organism>